<evidence type="ECO:0000259" key="7">
    <source>
        <dbReference type="Pfam" id="PF07730"/>
    </source>
</evidence>
<feature type="transmembrane region" description="Helical" evidence="5">
    <location>
        <begin position="92"/>
        <end position="111"/>
    </location>
</feature>
<evidence type="ECO:0000256" key="1">
    <source>
        <dbReference type="ARBA" id="ARBA00022679"/>
    </source>
</evidence>
<dbReference type="PANTHER" id="PTHR24421:SF59">
    <property type="entry name" value="OXYGEN SENSOR HISTIDINE KINASE NREB"/>
    <property type="match status" value="1"/>
</dbReference>
<keyword evidence="9" id="KW-1185">Reference proteome</keyword>
<feature type="transmembrane region" description="Helical" evidence="5">
    <location>
        <begin position="161"/>
        <end position="179"/>
    </location>
</feature>
<accession>A0A8H9GSR4</accession>
<evidence type="ECO:0008006" key="10">
    <source>
        <dbReference type="Google" id="ProtNLM"/>
    </source>
</evidence>
<dbReference type="PANTHER" id="PTHR24421">
    <property type="entry name" value="NITRATE/NITRITE SENSOR PROTEIN NARX-RELATED"/>
    <property type="match status" value="1"/>
</dbReference>
<feature type="region of interest" description="Disordered" evidence="4">
    <location>
        <begin position="1"/>
        <end position="26"/>
    </location>
</feature>
<gene>
    <name evidence="8" type="ORF">GCM10008956_35800</name>
</gene>
<dbReference type="CDD" id="cd16917">
    <property type="entry name" value="HATPase_UhpB-NarQ-NarX-like"/>
    <property type="match status" value="1"/>
</dbReference>
<proteinExistence type="predicted"/>
<evidence type="ECO:0000256" key="5">
    <source>
        <dbReference type="SAM" id="Phobius"/>
    </source>
</evidence>
<keyword evidence="3" id="KW-0902">Two-component regulatory system</keyword>
<dbReference type="Gene3D" id="1.20.5.1930">
    <property type="match status" value="1"/>
</dbReference>
<dbReference type="InterPro" id="IPR036890">
    <property type="entry name" value="HATPase_C_sf"/>
</dbReference>
<feature type="domain" description="Histidine kinase/HSP90-like ATPase" evidence="6">
    <location>
        <begin position="317"/>
        <end position="402"/>
    </location>
</feature>
<dbReference type="Pfam" id="PF07730">
    <property type="entry name" value="HisKA_3"/>
    <property type="match status" value="1"/>
</dbReference>
<dbReference type="RefSeq" id="WP_162621169.1">
    <property type="nucleotide sequence ID" value="NZ_BMQG01000020.1"/>
</dbReference>
<evidence type="ECO:0000256" key="4">
    <source>
        <dbReference type="SAM" id="MobiDB-lite"/>
    </source>
</evidence>
<feature type="transmembrane region" description="Helical" evidence="5">
    <location>
        <begin position="64"/>
        <end position="86"/>
    </location>
</feature>
<evidence type="ECO:0000313" key="8">
    <source>
        <dbReference type="EMBL" id="GGM56876.1"/>
    </source>
</evidence>
<keyword evidence="2" id="KW-0418">Kinase</keyword>
<dbReference type="Proteomes" id="UP000600547">
    <property type="component" value="Unassembled WGS sequence"/>
</dbReference>
<dbReference type="GO" id="GO:0000155">
    <property type="term" value="F:phosphorelay sensor kinase activity"/>
    <property type="evidence" value="ECO:0007669"/>
    <property type="project" value="InterPro"/>
</dbReference>
<evidence type="ECO:0000256" key="2">
    <source>
        <dbReference type="ARBA" id="ARBA00022777"/>
    </source>
</evidence>
<reference evidence="9" key="1">
    <citation type="journal article" date="2019" name="Int. J. Syst. Evol. Microbiol.">
        <title>The Global Catalogue of Microorganisms (GCM) 10K type strain sequencing project: providing services to taxonomists for standard genome sequencing and annotation.</title>
        <authorList>
            <consortium name="The Broad Institute Genomics Platform"/>
            <consortium name="The Broad Institute Genome Sequencing Center for Infectious Disease"/>
            <person name="Wu L."/>
            <person name="Ma J."/>
        </authorList>
    </citation>
    <scope>NUCLEOTIDE SEQUENCE [LARGE SCALE GENOMIC DNA]</scope>
    <source>
        <strain evidence="9">JCM 31047</strain>
    </source>
</reference>
<dbReference type="GO" id="GO:0046983">
    <property type="term" value="F:protein dimerization activity"/>
    <property type="evidence" value="ECO:0007669"/>
    <property type="project" value="InterPro"/>
</dbReference>
<evidence type="ECO:0000256" key="3">
    <source>
        <dbReference type="ARBA" id="ARBA00023012"/>
    </source>
</evidence>
<protein>
    <recommendedName>
        <fullName evidence="10">Signal transduction histidine kinase</fullName>
    </recommendedName>
</protein>
<dbReference type="InterPro" id="IPR050482">
    <property type="entry name" value="Sensor_HK_TwoCompSys"/>
</dbReference>
<keyword evidence="5" id="KW-0472">Membrane</keyword>
<keyword evidence="5" id="KW-0812">Transmembrane</keyword>
<dbReference type="Gene3D" id="3.30.565.10">
    <property type="entry name" value="Histidine kinase-like ATPase, C-terminal domain"/>
    <property type="match status" value="1"/>
</dbReference>
<dbReference type="InterPro" id="IPR011712">
    <property type="entry name" value="Sig_transdc_His_kin_sub3_dim/P"/>
</dbReference>
<keyword evidence="1" id="KW-0808">Transferase</keyword>
<keyword evidence="5" id="KW-1133">Transmembrane helix</keyword>
<organism evidence="8 9">
    <name type="scientific">Deinococcus arenae</name>
    <dbReference type="NCBI Taxonomy" id="1452751"/>
    <lineage>
        <taxon>Bacteria</taxon>
        <taxon>Thermotogati</taxon>
        <taxon>Deinococcota</taxon>
        <taxon>Deinococci</taxon>
        <taxon>Deinococcales</taxon>
        <taxon>Deinococcaceae</taxon>
        <taxon>Deinococcus</taxon>
    </lineage>
</organism>
<dbReference type="AlphaFoldDB" id="A0A8H9GSR4"/>
<comment type="caution">
    <text evidence="8">The sequence shown here is derived from an EMBL/GenBank/DDBJ whole genome shotgun (WGS) entry which is preliminary data.</text>
</comment>
<name>A0A8H9GSR4_9DEIO</name>
<dbReference type="GO" id="GO:0016020">
    <property type="term" value="C:membrane"/>
    <property type="evidence" value="ECO:0007669"/>
    <property type="project" value="InterPro"/>
</dbReference>
<sequence>MTVSPLAPTRPAHPSTRPDAASSADPRLEVQRTLHVTSLITWGVLSLHSLLVEPGRDHLPLRDVQWWGAVNLTFLAVMLLTLGGLVQRGRPATLALLLAQSGLALIANALLSGSSVQAGLMIAIAAQAALVLPLRLTLLWVAAQSAALLWVLLTHWHNQDAWAFTTGYLCFQGLAAMTVRTAMREIRARQALAAVVDELRATRALLADASRQAERLQISRDLHDLLGHHLTALGMHLQVAGHLLPPDAPARPHLLTAQQVTGDLLGDVRSAVRGLRHTACCDLPAELAALSAAAPVRVHLDWAPDAQVHCPVQAQVLLRSVQEILTNAARHARAAQVWLTVRRHAGTLHLHAHDDGPRRPAELRFGCGLSGMRERLESVGGTLEARLSPDRGVTLHLTLPARGAA</sequence>
<dbReference type="InterPro" id="IPR003594">
    <property type="entry name" value="HATPase_dom"/>
</dbReference>
<evidence type="ECO:0000313" key="9">
    <source>
        <dbReference type="Proteomes" id="UP000600547"/>
    </source>
</evidence>
<dbReference type="SUPFAM" id="SSF55874">
    <property type="entry name" value="ATPase domain of HSP90 chaperone/DNA topoisomerase II/histidine kinase"/>
    <property type="match status" value="1"/>
</dbReference>
<dbReference type="EMBL" id="BMQG01000020">
    <property type="protein sequence ID" value="GGM56876.1"/>
    <property type="molecule type" value="Genomic_DNA"/>
</dbReference>
<feature type="domain" description="Signal transduction histidine kinase subgroup 3 dimerisation and phosphoacceptor" evidence="7">
    <location>
        <begin position="214"/>
        <end position="278"/>
    </location>
</feature>
<evidence type="ECO:0000259" key="6">
    <source>
        <dbReference type="Pfam" id="PF02518"/>
    </source>
</evidence>
<dbReference type="Pfam" id="PF02518">
    <property type="entry name" value="HATPase_c"/>
    <property type="match status" value="1"/>
</dbReference>